<dbReference type="EMBL" id="JACXVP010000012">
    <property type="protein sequence ID" value="KAG5571700.1"/>
    <property type="molecule type" value="Genomic_DNA"/>
</dbReference>
<organism evidence="2 3">
    <name type="scientific">Solanum commersonii</name>
    <name type="common">Commerson's wild potato</name>
    <name type="synonym">Commerson's nightshade</name>
    <dbReference type="NCBI Taxonomy" id="4109"/>
    <lineage>
        <taxon>Eukaryota</taxon>
        <taxon>Viridiplantae</taxon>
        <taxon>Streptophyta</taxon>
        <taxon>Embryophyta</taxon>
        <taxon>Tracheophyta</taxon>
        <taxon>Spermatophyta</taxon>
        <taxon>Magnoliopsida</taxon>
        <taxon>eudicotyledons</taxon>
        <taxon>Gunneridae</taxon>
        <taxon>Pentapetalae</taxon>
        <taxon>asterids</taxon>
        <taxon>lamiids</taxon>
        <taxon>Solanales</taxon>
        <taxon>Solanaceae</taxon>
        <taxon>Solanoideae</taxon>
        <taxon>Solaneae</taxon>
        <taxon>Solanum</taxon>
    </lineage>
</organism>
<evidence type="ECO:0000313" key="3">
    <source>
        <dbReference type="Proteomes" id="UP000824120"/>
    </source>
</evidence>
<gene>
    <name evidence="2" type="ORF">H5410_061466</name>
</gene>
<proteinExistence type="predicted"/>
<sequence>MPSQYRSIKHHQKAACLGSIKGQEVDQPWTTSFTGYGYESQTDTNISSFTCSDHQVISACPSTPGPSQRRVVPTDTSPEVDVDSLPAEASLSTPTSEPSGIPSPFSPSYTLGTSSSS</sequence>
<dbReference type="AlphaFoldDB" id="A0A9J5W8Y3"/>
<evidence type="ECO:0000313" key="2">
    <source>
        <dbReference type="EMBL" id="KAG5571700.1"/>
    </source>
</evidence>
<accession>A0A9J5W8Y3</accession>
<dbReference type="OrthoDB" id="1306244at2759"/>
<keyword evidence="3" id="KW-1185">Reference proteome</keyword>
<comment type="caution">
    <text evidence="2">The sequence shown here is derived from an EMBL/GenBank/DDBJ whole genome shotgun (WGS) entry which is preliminary data.</text>
</comment>
<dbReference type="Proteomes" id="UP000824120">
    <property type="component" value="Chromosome 12"/>
</dbReference>
<reference evidence="2 3" key="1">
    <citation type="submission" date="2020-09" db="EMBL/GenBank/DDBJ databases">
        <title>De no assembly of potato wild relative species, Solanum commersonii.</title>
        <authorList>
            <person name="Cho K."/>
        </authorList>
    </citation>
    <scope>NUCLEOTIDE SEQUENCE [LARGE SCALE GENOMIC DNA]</scope>
    <source>
        <strain evidence="2">LZ3.2</strain>
        <tissue evidence="2">Leaf</tissue>
    </source>
</reference>
<feature type="compositionally biased region" description="Low complexity" evidence="1">
    <location>
        <begin position="106"/>
        <end position="117"/>
    </location>
</feature>
<protein>
    <submittedName>
        <fullName evidence="2">Uncharacterized protein</fullName>
    </submittedName>
</protein>
<feature type="region of interest" description="Disordered" evidence="1">
    <location>
        <begin position="59"/>
        <end position="117"/>
    </location>
</feature>
<evidence type="ECO:0000256" key="1">
    <source>
        <dbReference type="SAM" id="MobiDB-lite"/>
    </source>
</evidence>
<name>A0A9J5W8Y3_SOLCO</name>